<feature type="binding site" evidence="9">
    <location>
        <position position="54"/>
    </location>
    <ligand>
        <name>NADPH</name>
        <dbReference type="ChEBI" id="CHEBI:57783"/>
    </ligand>
</feature>
<accession>A0A212L878</accession>
<keyword evidence="3 9" id="KW-0479">Metal-binding</keyword>
<evidence type="ECO:0000256" key="4">
    <source>
        <dbReference type="ARBA" id="ARBA00022857"/>
    </source>
</evidence>
<keyword evidence="4 9" id="KW-0521">NADP</keyword>
<evidence type="ECO:0000256" key="6">
    <source>
        <dbReference type="ARBA" id="ARBA00023211"/>
    </source>
</evidence>
<dbReference type="Gene3D" id="3.40.50.720">
    <property type="entry name" value="NAD(P)-binding Rossmann-like Domain"/>
    <property type="match status" value="1"/>
</dbReference>
<dbReference type="InterPro" id="IPR036169">
    <property type="entry name" value="DXPR_C_sf"/>
</dbReference>
<evidence type="ECO:0000256" key="9">
    <source>
        <dbReference type="HAMAP-Rule" id="MF_00183"/>
    </source>
</evidence>
<feature type="binding site" evidence="9">
    <location>
        <position position="167"/>
    </location>
    <ligand>
        <name>1-deoxy-D-xylulose 5-phosphate</name>
        <dbReference type="ChEBI" id="CHEBI:57792"/>
    </ligand>
</feature>
<feature type="binding site" evidence="9">
    <location>
        <position position="217"/>
    </location>
    <ligand>
        <name>1-deoxy-D-xylulose 5-phosphate</name>
        <dbReference type="ChEBI" id="CHEBI:57792"/>
    </ligand>
</feature>
<feature type="binding site" evidence="9">
    <location>
        <position position="166"/>
    </location>
    <ligand>
        <name>NADPH</name>
        <dbReference type="ChEBI" id="CHEBI:57783"/>
    </ligand>
</feature>
<evidence type="ECO:0000259" key="12">
    <source>
        <dbReference type="Pfam" id="PF13288"/>
    </source>
</evidence>
<evidence type="ECO:0000256" key="8">
    <source>
        <dbReference type="ARBA" id="ARBA00048543"/>
    </source>
</evidence>
<comment type="similarity">
    <text evidence="2 9">Belongs to the DXR family.</text>
</comment>
<comment type="catalytic activity">
    <reaction evidence="8">
        <text>2-C-methyl-D-erythritol 4-phosphate + NADP(+) = 1-deoxy-D-xylulose 5-phosphate + NADPH + H(+)</text>
        <dbReference type="Rhea" id="RHEA:13717"/>
        <dbReference type="ChEBI" id="CHEBI:15378"/>
        <dbReference type="ChEBI" id="CHEBI:57783"/>
        <dbReference type="ChEBI" id="CHEBI:57792"/>
        <dbReference type="ChEBI" id="CHEBI:58262"/>
        <dbReference type="ChEBI" id="CHEBI:58349"/>
        <dbReference type="EC" id="1.1.1.267"/>
    </reaction>
    <physiologicalReaction direction="right-to-left" evidence="8">
        <dbReference type="Rhea" id="RHEA:13719"/>
    </physiologicalReaction>
</comment>
<dbReference type="HAMAP" id="MF_00183">
    <property type="entry name" value="DXP_reductoisom"/>
    <property type="match status" value="1"/>
</dbReference>
<keyword evidence="13" id="KW-0413">Isomerase</keyword>
<keyword evidence="5 9" id="KW-0560">Oxidoreductase</keyword>
<keyword evidence="6 9" id="KW-0464">Manganese</keyword>
<keyword evidence="9" id="KW-0460">Magnesium</keyword>
<dbReference type="InterPro" id="IPR013512">
    <property type="entry name" value="DXP_reductoisomerase_N"/>
</dbReference>
<dbReference type="InterPro" id="IPR003821">
    <property type="entry name" value="DXP_reductoisomerase"/>
</dbReference>
<comment type="cofactor">
    <cofactor evidence="9">
        <name>Mg(2+)</name>
        <dbReference type="ChEBI" id="CHEBI:18420"/>
    </cofactor>
    <cofactor evidence="9">
        <name>Mn(2+)</name>
        <dbReference type="ChEBI" id="CHEBI:29035"/>
    </cofactor>
</comment>
<dbReference type="SUPFAM" id="SSF69055">
    <property type="entry name" value="1-deoxy-D-xylulose-5-phosphate reductoisomerase, C-terminal domain"/>
    <property type="match status" value="1"/>
</dbReference>
<dbReference type="GO" id="GO:0030145">
    <property type="term" value="F:manganese ion binding"/>
    <property type="evidence" value="ECO:0007669"/>
    <property type="project" value="TreeGrafter"/>
</dbReference>
<evidence type="ECO:0000256" key="2">
    <source>
        <dbReference type="ARBA" id="ARBA00006825"/>
    </source>
</evidence>
<dbReference type="AlphaFoldDB" id="A0A212L878"/>
<dbReference type="EC" id="1.1.1.267" evidence="9"/>
<evidence type="ECO:0000256" key="7">
    <source>
        <dbReference type="ARBA" id="ARBA00023229"/>
    </source>
</evidence>
<comment type="pathway">
    <text evidence="1 9">Isoprenoid biosynthesis; isopentenyl diphosphate biosynthesis via DXP pathway; isopentenyl diphosphate from 1-deoxy-D-xylulose 5-phosphate: step 1/6.</text>
</comment>
<evidence type="ECO:0000259" key="11">
    <source>
        <dbReference type="Pfam" id="PF08436"/>
    </source>
</evidence>
<dbReference type="GO" id="GO:0030604">
    <property type="term" value="F:1-deoxy-D-xylulose-5-phosphate reductoisomerase activity"/>
    <property type="evidence" value="ECO:0007669"/>
    <property type="project" value="UniProtKB-UniRule"/>
</dbReference>
<dbReference type="PANTHER" id="PTHR30525">
    <property type="entry name" value="1-DEOXY-D-XYLULOSE 5-PHOSPHATE REDUCTOISOMERASE"/>
    <property type="match status" value="1"/>
</dbReference>
<evidence type="ECO:0000256" key="5">
    <source>
        <dbReference type="ARBA" id="ARBA00023002"/>
    </source>
</evidence>
<feature type="binding site" evidence="9">
    <location>
        <position position="258"/>
    </location>
    <ligand>
        <name>1-deoxy-D-xylulose 5-phosphate</name>
        <dbReference type="ChEBI" id="CHEBI:57792"/>
    </ligand>
</feature>
<dbReference type="GO" id="GO:0051484">
    <property type="term" value="P:isopentenyl diphosphate biosynthetic process, methylerythritol 4-phosphate pathway involved in terpenoid biosynthetic process"/>
    <property type="evidence" value="ECO:0007669"/>
    <property type="project" value="UniProtKB-ARBA"/>
</dbReference>
<feature type="binding site" evidence="9">
    <location>
        <position position="168"/>
    </location>
    <ligand>
        <name>NADPH</name>
        <dbReference type="ChEBI" id="CHEBI:57783"/>
    </ligand>
</feature>
<dbReference type="UniPathway" id="UPA00056">
    <property type="reaction ID" value="UER00092"/>
</dbReference>
<protein>
    <recommendedName>
        <fullName evidence="9">1-deoxy-D-xylulose 5-phosphate reductoisomerase</fullName>
        <shortName evidence="9">DXP reductoisomerase</shortName>
        <ecNumber evidence="9">1.1.1.267</ecNumber>
    </recommendedName>
    <alternativeName>
        <fullName evidence="9">1-deoxyxylulose-5-phosphate reductoisomerase</fullName>
    </alternativeName>
    <alternativeName>
        <fullName evidence="9">2-C-methyl-D-erythritol 4-phosphate synthase</fullName>
    </alternativeName>
</protein>
<feature type="binding site" evidence="9">
    <location>
        <position position="79"/>
    </location>
    <ligand>
        <name>NADPH</name>
        <dbReference type="ChEBI" id="CHEBI:57783"/>
    </ligand>
</feature>
<dbReference type="GO" id="GO:0016853">
    <property type="term" value="F:isomerase activity"/>
    <property type="evidence" value="ECO:0007669"/>
    <property type="project" value="UniProtKB-KW"/>
</dbReference>
<dbReference type="InterPro" id="IPR013644">
    <property type="entry name" value="DXP_reductoisomerase_C"/>
</dbReference>
<feature type="binding site" evidence="9">
    <location>
        <position position="240"/>
    </location>
    <ligand>
        <name>1-deoxy-D-xylulose 5-phosphate</name>
        <dbReference type="ChEBI" id="CHEBI:57792"/>
    </ligand>
</feature>
<feature type="binding site" evidence="9">
    <location>
        <position position="246"/>
    </location>
    <ligand>
        <name>NADPH</name>
        <dbReference type="ChEBI" id="CHEBI:57783"/>
    </ligand>
</feature>
<feature type="binding site" evidence="9">
    <location>
        <position position="194"/>
    </location>
    <ligand>
        <name>1-deoxy-D-xylulose 5-phosphate</name>
        <dbReference type="ChEBI" id="CHEBI:57792"/>
    </ligand>
</feature>
<feature type="binding site" evidence="9">
    <location>
        <position position="80"/>
    </location>
    <ligand>
        <name>NADPH</name>
        <dbReference type="ChEBI" id="CHEBI:57783"/>
    </ligand>
</feature>
<name>A0A212L878_9BACT</name>
<proteinExistence type="inferred from homology"/>
<dbReference type="InterPro" id="IPR036291">
    <property type="entry name" value="NAD(P)-bd_dom_sf"/>
</dbReference>
<sequence length="458" mass="48385">MAAGSNHGGNRQDADMAQLWPGQGGPSIDYISGPPDAAWNGAWPRSLCILGSTGSIGRSALAVVASHPQAFRIVGLACARQIERLAEQAARWRPPYLAVLNEAAAAGLKKLLPQGYAPTILVGREGYAHMAALSEASTVLSAQVGAAGLDGTLAAALAGKVVCLANKESLVLAGDLVRRICACTGAVILPVDSEHNAIFQCLAGRGQEVKRLILTASGGPFRGRSREELRGITPAQALKHPNWNMGAKISIDSATLMNKGLEVIEAYHLYGTPAQRIKVLVHPQSVIHSLVEFEDGSQLAQLGTADMRLAIASCLLWPRCLPVDVPPLALTATALTFHEPDAEVFSCLDLARQSLALRGGRCVVLNAANEAAVELFLEGRCAFLDIPRLIGAALKAHDASDPGHQPFCAPLEQGAAMPSDRMAALKSEAHTLAERLTRLDRQSRELVRTLARDGESAC</sequence>
<comment type="function">
    <text evidence="9">Catalyzes the NADPH-dependent rearrangement and reduction of 1-deoxy-D-xylulose-5-phosphate (DXP) to 2-C-methyl-D-erythritol 4-phosphate (MEP).</text>
</comment>
<reference evidence="13" key="1">
    <citation type="submission" date="2016-08" db="EMBL/GenBank/DDBJ databases">
        <authorList>
            <person name="Seilhamer J.J."/>
        </authorList>
    </citation>
    <scope>NUCLEOTIDE SEQUENCE</scope>
    <source>
        <strain evidence="13">86-1</strain>
    </source>
</reference>
<feature type="binding site" evidence="9">
    <location>
        <position position="193"/>
    </location>
    <ligand>
        <name>1-deoxy-D-xylulose 5-phosphate</name>
        <dbReference type="ChEBI" id="CHEBI:57792"/>
    </ligand>
</feature>
<dbReference type="GO" id="GO:0070402">
    <property type="term" value="F:NADPH binding"/>
    <property type="evidence" value="ECO:0007669"/>
    <property type="project" value="InterPro"/>
</dbReference>
<dbReference type="SUPFAM" id="SSF55347">
    <property type="entry name" value="Glyceraldehyde-3-phosphate dehydrogenase-like, C-terminal domain"/>
    <property type="match status" value="1"/>
</dbReference>
<evidence type="ECO:0000256" key="1">
    <source>
        <dbReference type="ARBA" id="ARBA00005094"/>
    </source>
</evidence>
<gene>
    <name evidence="9 13" type="primary">dxr</name>
    <name evidence="13" type="ORF">KL86DES1_21505</name>
</gene>
<dbReference type="PANTHER" id="PTHR30525:SF0">
    <property type="entry name" value="1-DEOXY-D-XYLULOSE 5-PHOSPHATE REDUCTOISOMERASE, CHLOROPLASTIC"/>
    <property type="match status" value="1"/>
</dbReference>
<dbReference type="Pfam" id="PF02670">
    <property type="entry name" value="DXP_reductoisom"/>
    <property type="match status" value="1"/>
</dbReference>
<feature type="binding site" evidence="9">
    <location>
        <position position="253"/>
    </location>
    <ligand>
        <name>1-deoxy-D-xylulose 5-phosphate</name>
        <dbReference type="ChEBI" id="CHEBI:57792"/>
    </ligand>
</feature>
<dbReference type="Gene3D" id="1.10.1740.10">
    <property type="match status" value="1"/>
</dbReference>
<feature type="binding site" evidence="9">
    <location>
        <position position="53"/>
    </location>
    <ligand>
        <name>NADPH</name>
        <dbReference type="ChEBI" id="CHEBI:57783"/>
    </ligand>
</feature>
<dbReference type="FunFam" id="3.40.50.720:FF:000045">
    <property type="entry name" value="1-deoxy-D-xylulose 5-phosphate reductoisomerase"/>
    <property type="match status" value="1"/>
</dbReference>
<dbReference type="EMBL" id="FMJC01000002">
    <property type="protein sequence ID" value="SCM73761.1"/>
    <property type="molecule type" value="Genomic_DNA"/>
</dbReference>
<feature type="binding site" evidence="9">
    <location>
        <position position="192"/>
    </location>
    <ligand>
        <name>Mn(2+)</name>
        <dbReference type="ChEBI" id="CHEBI:29035"/>
    </ligand>
</feature>
<comment type="caution">
    <text evidence="9">Lacks conserved residue(s) required for the propagation of feature annotation.</text>
</comment>
<evidence type="ECO:0000256" key="3">
    <source>
        <dbReference type="ARBA" id="ARBA00022723"/>
    </source>
</evidence>
<evidence type="ECO:0000313" key="13">
    <source>
        <dbReference type="EMBL" id="SCM73761.1"/>
    </source>
</evidence>
<feature type="binding site" evidence="9">
    <location>
        <position position="56"/>
    </location>
    <ligand>
        <name>NADPH</name>
        <dbReference type="ChEBI" id="CHEBI:57783"/>
    </ligand>
</feature>
<feature type="binding site" evidence="9">
    <location>
        <position position="194"/>
    </location>
    <ligand>
        <name>Mn(2+)</name>
        <dbReference type="ChEBI" id="CHEBI:29035"/>
    </ligand>
</feature>
<dbReference type="NCBIfam" id="TIGR00243">
    <property type="entry name" value="Dxr"/>
    <property type="match status" value="1"/>
</dbReference>
<dbReference type="SUPFAM" id="SSF51735">
    <property type="entry name" value="NAD(P)-binding Rossmann-fold domains"/>
    <property type="match status" value="1"/>
</dbReference>
<feature type="domain" description="1-deoxy-D-xylulose 5-phosphate reductoisomerase N-terminal" evidence="10">
    <location>
        <begin position="47"/>
        <end position="174"/>
    </location>
</feature>
<feature type="binding site" evidence="9">
    <location>
        <position position="262"/>
    </location>
    <ligand>
        <name>Mn(2+)</name>
        <dbReference type="ChEBI" id="CHEBI:29035"/>
    </ligand>
</feature>
<keyword evidence="7 9" id="KW-0414">Isoprene biosynthesis</keyword>
<feature type="domain" description="DXP reductoisomerase C-terminal" evidence="12">
    <location>
        <begin position="302"/>
        <end position="400"/>
    </location>
</feature>
<feature type="binding site" evidence="9">
    <location>
        <position position="262"/>
    </location>
    <ligand>
        <name>1-deoxy-D-xylulose 5-phosphate</name>
        <dbReference type="ChEBI" id="CHEBI:57792"/>
    </ligand>
</feature>
<dbReference type="Pfam" id="PF08436">
    <property type="entry name" value="DXP_redisom_C"/>
    <property type="match status" value="1"/>
</dbReference>
<feature type="domain" description="1-deoxy-D-xylulose 5-phosphate reductoisomerase C-terminal" evidence="11">
    <location>
        <begin position="188"/>
        <end position="270"/>
    </location>
</feature>
<organism evidence="13">
    <name type="scientific">uncultured Desulfovibrio sp</name>
    <dbReference type="NCBI Taxonomy" id="167968"/>
    <lineage>
        <taxon>Bacteria</taxon>
        <taxon>Pseudomonadati</taxon>
        <taxon>Thermodesulfobacteriota</taxon>
        <taxon>Desulfovibrionia</taxon>
        <taxon>Desulfovibrionales</taxon>
        <taxon>Desulfovibrionaceae</taxon>
        <taxon>Desulfovibrio</taxon>
        <taxon>environmental samples</taxon>
    </lineage>
</organism>
<feature type="binding site" evidence="9">
    <location>
        <position position="259"/>
    </location>
    <ligand>
        <name>1-deoxy-D-xylulose 5-phosphate</name>
        <dbReference type="ChEBI" id="CHEBI:57792"/>
    </ligand>
</feature>
<dbReference type="Pfam" id="PF13288">
    <property type="entry name" value="DXPR_C"/>
    <property type="match status" value="1"/>
</dbReference>
<evidence type="ECO:0000259" key="10">
    <source>
        <dbReference type="Pfam" id="PF02670"/>
    </source>
</evidence>
<feature type="binding site" evidence="9">
    <location>
        <position position="55"/>
    </location>
    <ligand>
        <name>NADPH</name>
        <dbReference type="ChEBI" id="CHEBI:57783"/>
    </ligand>
</feature>
<dbReference type="InterPro" id="IPR026877">
    <property type="entry name" value="DXPR_C"/>
</dbReference>